<accession>A0ACB7SD45</accession>
<dbReference type="EMBL" id="CM023485">
    <property type="protein sequence ID" value="KAH6930654.1"/>
    <property type="molecule type" value="Genomic_DNA"/>
</dbReference>
<evidence type="ECO:0000313" key="1">
    <source>
        <dbReference type="EMBL" id="KAH6930654.1"/>
    </source>
</evidence>
<name>A0ACB7SD45_HYAAI</name>
<organism evidence="1 2">
    <name type="scientific">Hyalomma asiaticum</name>
    <name type="common">Tick</name>
    <dbReference type="NCBI Taxonomy" id="266040"/>
    <lineage>
        <taxon>Eukaryota</taxon>
        <taxon>Metazoa</taxon>
        <taxon>Ecdysozoa</taxon>
        <taxon>Arthropoda</taxon>
        <taxon>Chelicerata</taxon>
        <taxon>Arachnida</taxon>
        <taxon>Acari</taxon>
        <taxon>Parasitiformes</taxon>
        <taxon>Ixodida</taxon>
        <taxon>Ixodoidea</taxon>
        <taxon>Ixodidae</taxon>
        <taxon>Hyalomminae</taxon>
        <taxon>Hyalomma</taxon>
    </lineage>
</organism>
<reference evidence="1" key="1">
    <citation type="submission" date="2020-05" db="EMBL/GenBank/DDBJ databases">
        <title>Large-scale comparative analyses of tick genomes elucidate their genetic diversity and vector capacities.</title>
        <authorList>
            <person name="Jia N."/>
            <person name="Wang J."/>
            <person name="Shi W."/>
            <person name="Du L."/>
            <person name="Sun Y."/>
            <person name="Zhan W."/>
            <person name="Jiang J."/>
            <person name="Wang Q."/>
            <person name="Zhang B."/>
            <person name="Ji P."/>
            <person name="Sakyi L.B."/>
            <person name="Cui X."/>
            <person name="Yuan T."/>
            <person name="Jiang B."/>
            <person name="Yang W."/>
            <person name="Lam T.T.-Y."/>
            <person name="Chang Q."/>
            <person name="Ding S."/>
            <person name="Wang X."/>
            <person name="Zhu J."/>
            <person name="Ruan X."/>
            <person name="Zhao L."/>
            <person name="Wei J."/>
            <person name="Que T."/>
            <person name="Du C."/>
            <person name="Cheng J."/>
            <person name="Dai P."/>
            <person name="Han X."/>
            <person name="Huang E."/>
            <person name="Gao Y."/>
            <person name="Liu J."/>
            <person name="Shao H."/>
            <person name="Ye R."/>
            <person name="Li L."/>
            <person name="Wei W."/>
            <person name="Wang X."/>
            <person name="Wang C."/>
            <person name="Yang T."/>
            <person name="Huo Q."/>
            <person name="Li W."/>
            <person name="Guo W."/>
            <person name="Chen H."/>
            <person name="Zhou L."/>
            <person name="Ni X."/>
            <person name="Tian J."/>
            <person name="Zhou Y."/>
            <person name="Sheng Y."/>
            <person name="Liu T."/>
            <person name="Pan Y."/>
            <person name="Xia L."/>
            <person name="Li J."/>
            <person name="Zhao F."/>
            <person name="Cao W."/>
        </authorList>
    </citation>
    <scope>NUCLEOTIDE SEQUENCE</scope>
    <source>
        <strain evidence="1">Hyas-2018</strain>
    </source>
</reference>
<gene>
    <name evidence="1" type="ORF">HPB50_016217</name>
</gene>
<sequence>MVVEEYRLVWLLKPGAPLRKDIPNPLVLLIPRSPHCQCESGASEGAHDMLVMPSGFDRAASDSQRGDQQAFCTVTATSGYQW</sequence>
<protein>
    <submittedName>
        <fullName evidence="1">Uncharacterized protein</fullName>
    </submittedName>
</protein>
<proteinExistence type="predicted"/>
<keyword evidence="2" id="KW-1185">Reference proteome</keyword>
<dbReference type="Proteomes" id="UP000821845">
    <property type="component" value="Chromosome 5"/>
</dbReference>
<comment type="caution">
    <text evidence="1">The sequence shown here is derived from an EMBL/GenBank/DDBJ whole genome shotgun (WGS) entry which is preliminary data.</text>
</comment>
<evidence type="ECO:0000313" key="2">
    <source>
        <dbReference type="Proteomes" id="UP000821845"/>
    </source>
</evidence>